<evidence type="ECO:0000259" key="4">
    <source>
        <dbReference type="PROSITE" id="PS51088"/>
    </source>
</evidence>
<feature type="compositionally biased region" description="Polar residues" evidence="3">
    <location>
        <begin position="308"/>
        <end position="317"/>
    </location>
</feature>
<dbReference type="Proteomes" id="UP000053558">
    <property type="component" value="Unassembled WGS sequence"/>
</dbReference>
<sequence>MTLDNFPTRDDPIPMCHQGLLDSLERHPGATAIATGDNTKGSQPNKKSVKDKAHDAETENIMRAILRTRKSWKTVKGNTEAVWPPHLEAALLKGLQEYVPEDSRETRVLGRFPMRNRFISEYILRTTGKTRTAKQVGSRLQQLRDTSEGRELMDWLTRSYHTHAKKGTNSATDQGQKGRESGSPPFTNGVGCWDASGPLPSQDDCPPSPFSPTGDTTSPSSSSSSSGASDRSSESPISPIELSPFLSHVIPSKLRVSPPHQAPAPVHSVATGPTPVPHTATSVPAPAVDDNRTHIYIDIVPSTHADTLSGTVSASTGRGTGSCGPRTIRTIDPTLAFVAPAAPGPMDMRSSFIVLLDGAPIHSEIVALRLVGPSGGGDPDAHARGSAGALGGDGAQNPQAHVAHSLQGVQETSVGVATGNDGGHGQGAGQQLLYGTTLVPKFWHEIRDSPDPTQYSIIQDVHRIDAASGAPHGLSRRRRSVLVFSAIYHFRYPNSVVCSNSNGASDVIGLGLDLGLSLGTAFPDTAARSFAQNHLGGMGLASLPEQGQCQGKDKMGAAETMLASSATATPTPLIPSFDQTMEGMLDVNIDDLIFSDDFMMGTANATATQNVTADAVTSPTQFFTEDFASYFPQ</sequence>
<evidence type="ECO:0000256" key="1">
    <source>
        <dbReference type="ARBA" id="ARBA00008421"/>
    </source>
</evidence>
<dbReference type="PROSITE" id="PS51088">
    <property type="entry name" value="TEA_2"/>
    <property type="match status" value="1"/>
</dbReference>
<feature type="region of interest" description="Disordered" evidence="3">
    <location>
        <begin position="163"/>
        <end position="239"/>
    </location>
</feature>
<dbReference type="RefSeq" id="XP_007769194.1">
    <property type="nucleotide sequence ID" value="XM_007771004.1"/>
</dbReference>
<evidence type="ECO:0000256" key="3">
    <source>
        <dbReference type="SAM" id="MobiDB-lite"/>
    </source>
</evidence>
<reference evidence="6" key="1">
    <citation type="journal article" date="2012" name="Science">
        <title>The Paleozoic origin of enzymatic lignin decomposition reconstructed from 31 fungal genomes.</title>
        <authorList>
            <person name="Floudas D."/>
            <person name="Binder M."/>
            <person name="Riley R."/>
            <person name="Barry K."/>
            <person name="Blanchette R.A."/>
            <person name="Henrissat B."/>
            <person name="Martinez A.T."/>
            <person name="Otillar R."/>
            <person name="Spatafora J.W."/>
            <person name="Yadav J.S."/>
            <person name="Aerts A."/>
            <person name="Benoit I."/>
            <person name="Boyd A."/>
            <person name="Carlson A."/>
            <person name="Copeland A."/>
            <person name="Coutinho P.M."/>
            <person name="de Vries R.P."/>
            <person name="Ferreira P."/>
            <person name="Findley K."/>
            <person name="Foster B."/>
            <person name="Gaskell J."/>
            <person name="Glotzer D."/>
            <person name="Gorecki P."/>
            <person name="Heitman J."/>
            <person name="Hesse C."/>
            <person name="Hori C."/>
            <person name="Igarashi K."/>
            <person name="Jurgens J.A."/>
            <person name="Kallen N."/>
            <person name="Kersten P."/>
            <person name="Kohler A."/>
            <person name="Kuees U."/>
            <person name="Kumar T.K.A."/>
            <person name="Kuo A."/>
            <person name="LaButti K."/>
            <person name="Larrondo L.F."/>
            <person name="Lindquist E."/>
            <person name="Ling A."/>
            <person name="Lombard V."/>
            <person name="Lucas S."/>
            <person name="Lundell T."/>
            <person name="Martin R."/>
            <person name="McLaughlin D.J."/>
            <person name="Morgenstern I."/>
            <person name="Morin E."/>
            <person name="Murat C."/>
            <person name="Nagy L.G."/>
            <person name="Nolan M."/>
            <person name="Ohm R.A."/>
            <person name="Patyshakuliyeva A."/>
            <person name="Rokas A."/>
            <person name="Ruiz-Duenas F.J."/>
            <person name="Sabat G."/>
            <person name="Salamov A."/>
            <person name="Samejima M."/>
            <person name="Schmutz J."/>
            <person name="Slot J.C."/>
            <person name="St John F."/>
            <person name="Stenlid J."/>
            <person name="Sun H."/>
            <person name="Sun S."/>
            <person name="Syed K."/>
            <person name="Tsang A."/>
            <person name="Wiebenga A."/>
            <person name="Young D."/>
            <person name="Pisabarro A."/>
            <person name="Eastwood D.C."/>
            <person name="Martin F."/>
            <person name="Cullen D."/>
            <person name="Grigoriev I.V."/>
            <person name="Hibbett D.S."/>
        </authorList>
    </citation>
    <scope>NUCLEOTIDE SEQUENCE [LARGE SCALE GENOMIC DNA]</scope>
    <source>
        <strain evidence="6">RWD-64-598 SS2</strain>
    </source>
</reference>
<dbReference type="GO" id="GO:0003700">
    <property type="term" value="F:DNA-binding transcription factor activity"/>
    <property type="evidence" value="ECO:0007669"/>
    <property type="project" value="InterPro"/>
</dbReference>
<dbReference type="Gene3D" id="6.10.20.40">
    <property type="entry name" value="TEA/ATTS domain"/>
    <property type="match status" value="1"/>
</dbReference>
<dbReference type="OrthoDB" id="10006572at2759"/>
<dbReference type="Pfam" id="PF01285">
    <property type="entry name" value="TEA"/>
    <property type="match status" value="1"/>
</dbReference>
<feature type="region of interest" description="Disordered" evidence="3">
    <location>
        <begin position="376"/>
        <end position="398"/>
    </location>
</feature>
<protein>
    <recommendedName>
        <fullName evidence="4">TEA domain-containing protein</fullName>
    </recommendedName>
</protein>
<feature type="compositionally biased region" description="Polar residues" evidence="3">
    <location>
        <begin position="36"/>
        <end position="46"/>
    </location>
</feature>
<feature type="region of interest" description="Disordered" evidence="3">
    <location>
        <begin position="33"/>
        <end position="56"/>
    </location>
</feature>
<evidence type="ECO:0000256" key="2">
    <source>
        <dbReference type="PROSITE-ProRule" id="PRU00505"/>
    </source>
</evidence>
<keyword evidence="6" id="KW-1185">Reference proteome</keyword>
<feature type="compositionally biased region" description="Low complexity" evidence="3">
    <location>
        <begin position="211"/>
        <end position="239"/>
    </location>
</feature>
<dbReference type="GeneID" id="19205390"/>
<dbReference type="SMART" id="SM00426">
    <property type="entry name" value="TEA"/>
    <property type="match status" value="1"/>
</dbReference>
<evidence type="ECO:0000313" key="6">
    <source>
        <dbReference type="Proteomes" id="UP000053558"/>
    </source>
</evidence>
<name>A0A5M3MM39_CONPW</name>
<gene>
    <name evidence="5" type="ORF">CONPUDRAFT_165778</name>
</gene>
<dbReference type="AlphaFoldDB" id="A0A5M3MM39"/>
<dbReference type="KEGG" id="cput:CONPUDRAFT_165778"/>
<evidence type="ECO:0000313" key="5">
    <source>
        <dbReference type="EMBL" id="EIW80183.1"/>
    </source>
</evidence>
<dbReference type="InterPro" id="IPR038096">
    <property type="entry name" value="TEA/ATTS_sf"/>
</dbReference>
<comment type="similarity">
    <text evidence="1">Belongs to the TEC1 family.</text>
</comment>
<feature type="region of interest" description="Disordered" evidence="3">
    <location>
        <begin position="308"/>
        <end position="327"/>
    </location>
</feature>
<proteinExistence type="inferred from homology"/>
<organism evidence="5 6">
    <name type="scientific">Coniophora puteana (strain RWD-64-598)</name>
    <name type="common">Brown rot fungus</name>
    <dbReference type="NCBI Taxonomy" id="741705"/>
    <lineage>
        <taxon>Eukaryota</taxon>
        <taxon>Fungi</taxon>
        <taxon>Dikarya</taxon>
        <taxon>Basidiomycota</taxon>
        <taxon>Agaricomycotina</taxon>
        <taxon>Agaricomycetes</taxon>
        <taxon>Agaricomycetidae</taxon>
        <taxon>Boletales</taxon>
        <taxon>Coniophorineae</taxon>
        <taxon>Coniophoraceae</taxon>
        <taxon>Coniophora</taxon>
    </lineage>
</organism>
<feature type="DNA-binding region" description="TEA" evidence="2">
    <location>
        <begin position="76"/>
        <end position="150"/>
    </location>
</feature>
<comment type="caution">
    <text evidence="5">The sequence shown here is derived from an EMBL/GenBank/DDBJ whole genome shotgun (WGS) entry which is preliminary data.</text>
</comment>
<feature type="domain" description="TEA" evidence="4">
    <location>
        <begin position="76"/>
        <end position="150"/>
    </location>
</feature>
<dbReference type="InterPro" id="IPR000818">
    <property type="entry name" value="TEA/ATTS_dom"/>
</dbReference>
<accession>A0A5M3MM39</accession>
<dbReference type="EMBL" id="JH711579">
    <property type="protein sequence ID" value="EIW80183.1"/>
    <property type="molecule type" value="Genomic_DNA"/>
</dbReference>